<dbReference type="Proteomes" id="UP001060085">
    <property type="component" value="Linkage Group LG01"/>
</dbReference>
<keyword evidence="2" id="KW-1185">Reference proteome</keyword>
<proteinExistence type="predicted"/>
<accession>A0ACC0C9I9</accession>
<reference evidence="2" key="1">
    <citation type="journal article" date="2023" name="Nat. Plants">
        <title>Single-cell RNA sequencing provides a high-resolution roadmap for understanding the multicellular compartmentation of specialized metabolism.</title>
        <authorList>
            <person name="Sun S."/>
            <person name="Shen X."/>
            <person name="Li Y."/>
            <person name="Li Y."/>
            <person name="Wang S."/>
            <person name="Li R."/>
            <person name="Zhang H."/>
            <person name="Shen G."/>
            <person name="Guo B."/>
            <person name="Wei J."/>
            <person name="Xu J."/>
            <person name="St-Pierre B."/>
            <person name="Chen S."/>
            <person name="Sun C."/>
        </authorList>
    </citation>
    <scope>NUCLEOTIDE SEQUENCE [LARGE SCALE GENOMIC DNA]</scope>
</reference>
<dbReference type="EMBL" id="CM044701">
    <property type="protein sequence ID" value="KAI5681607.1"/>
    <property type="molecule type" value="Genomic_DNA"/>
</dbReference>
<gene>
    <name evidence="1" type="ORF">M9H77_02835</name>
</gene>
<sequence>MVVLLTNTYEKPHSDQGINSSYDLVFGSVRGLHCTWLVPRTRASSDGVDDSDSREWIHLKRGVDRGGCGLISLRGHRIMLCGGISSERSGAQQATEFLGQEVVFYCRTYNLVSRGTQMPYSTAVDLVIRLGASYNY</sequence>
<evidence type="ECO:0000313" key="1">
    <source>
        <dbReference type="EMBL" id="KAI5681607.1"/>
    </source>
</evidence>
<protein>
    <submittedName>
        <fullName evidence="1">Uncharacterized protein</fullName>
    </submittedName>
</protein>
<organism evidence="1 2">
    <name type="scientific">Catharanthus roseus</name>
    <name type="common">Madagascar periwinkle</name>
    <name type="synonym">Vinca rosea</name>
    <dbReference type="NCBI Taxonomy" id="4058"/>
    <lineage>
        <taxon>Eukaryota</taxon>
        <taxon>Viridiplantae</taxon>
        <taxon>Streptophyta</taxon>
        <taxon>Embryophyta</taxon>
        <taxon>Tracheophyta</taxon>
        <taxon>Spermatophyta</taxon>
        <taxon>Magnoliopsida</taxon>
        <taxon>eudicotyledons</taxon>
        <taxon>Gunneridae</taxon>
        <taxon>Pentapetalae</taxon>
        <taxon>asterids</taxon>
        <taxon>lamiids</taxon>
        <taxon>Gentianales</taxon>
        <taxon>Apocynaceae</taxon>
        <taxon>Rauvolfioideae</taxon>
        <taxon>Vinceae</taxon>
        <taxon>Catharanthinae</taxon>
        <taxon>Catharanthus</taxon>
    </lineage>
</organism>
<comment type="caution">
    <text evidence="1">The sequence shown here is derived from an EMBL/GenBank/DDBJ whole genome shotgun (WGS) entry which is preliminary data.</text>
</comment>
<name>A0ACC0C9I9_CATRO</name>
<evidence type="ECO:0000313" key="2">
    <source>
        <dbReference type="Proteomes" id="UP001060085"/>
    </source>
</evidence>